<evidence type="ECO:0000313" key="3">
    <source>
        <dbReference type="Proteomes" id="UP000269721"/>
    </source>
</evidence>
<dbReference type="EMBL" id="KZ996987">
    <property type="protein sequence ID" value="RKO88029.1"/>
    <property type="molecule type" value="Genomic_DNA"/>
</dbReference>
<accession>A0A4P9W6E4</accession>
<feature type="domain" description="Rab-GAP TBC" evidence="1">
    <location>
        <begin position="27"/>
        <end position="245"/>
    </location>
</feature>
<dbReference type="PANTHER" id="PTHR16110:SF1">
    <property type="entry name" value="TBC1 DOMAIN FAMILY MEMBER 19"/>
    <property type="match status" value="1"/>
</dbReference>
<protein>
    <recommendedName>
        <fullName evidence="1">Rab-GAP TBC domain-containing protein</fullName>
    </recommendedName>
</protein>
<keyword evidence="3" id="KW-1185">Reference proteome</keyword>
<evidence type="ECO:0000313" key="2">
    <source>
        <dbReference type="EMBL" id="RKO88029.1"/>
    </source>
</evidence>
<dbReference type="AlphaFoldDB" id="A0A4P9W6E4"/>
<dbReference type="Pfam" id="PF00566">
    <property type="entry name" value="RabGAP-TBC"/>
    <property type="match status" value="1"/>
</dbReference>
<dbReference type="InterPro" id="IPR042507">
    <property type="entry name" value="TBC1D19"/>
</dbReference>
<dbReference type="OrthoDB" id="10249775at2759"/>
<dbReference type="InterPro" id="IPR035969">
    <property type="entry name" value="Rab-GAP_TBC_sf"/>
</dbReference>
<dbReference type="Proteomes" id="UP000269721">
    <property type="component" value="Unassembled WGS sequence"/>
</dbReference>
<evidence type="ECO:0000259" key="1">
    <source>
        <dbReference type="PROSITE" id="PS50086"/>
    </source>
</evidence>
<sequence>MASRVALGEKLLASRSMWAVRQYAKQGIPPSLRTQMWDLMLQSSITNDATAHIRQHCKQLKPQIARYDLLIDRFIHVDVRQCQNDDTYFVFEDVLSEILLLWTRDECKVETQIQNLPSKWDPASVGSLLVRDADLLPPFGGRCGLHDFPRAVFQVSGSGTNGRPSSTRYFCHLHTLNSHPQGLLVLSTTFENLLKQADSPLYFHLAHTLQSPPLSIAFRWLMFGFVGVLDVEQVLLLWDRVIAFDRAELFSVVAAAVFLFRRDALVAARSLKDVEVR</sequence>
<organism evidence="2 3">
    <name type="scientific">Blyttiomyces helicus</name>
    <dbReference type="NCBI Taxonomy" id="388810"/>
    <lineage>
        <taxon>Eukaryota</taxon>
        <taxon>Fungi</taxon>
        <taxon>Fungi incertae sedis</taxon>
        <taxon>Chytridiomycota</taxon>
        <taxon>Chytridiomycota incertae sedis</taxon>
        <taxon>Chytridiomycetes</taxon>
        <taxon>Chytridiomycetes incertae sedis</taxon>
        <taxon>Blyttiomyces</taxon>
    </lineage>
</organism>
<proteinExistence type="predicted"/>
<dbReference type="SUPFAM" id="SSF47923">
    <property type="entry name" value="Ypt/Rab-GAP domain of gyp1p"/>
    <property type="match status" value="2"/>
</dbReference>
<name>A0A4P9W6E4_9FUNG</name>
<gene>
    <name evidence="2" type="ORF">BDK51DRAFT_51669</name>
</gene>
<dbReference type="InterPro" id="IPR000195">
    <property type="entry name" value="Rab-GAP-TBC_dom"/>
</dbReference>
<dbReference type="PROSITE" id="PS50086">
    <property type="entry name" value="TBC_RABGAP"/>
    <property type="match status" value="1"/>
</dbReference>
<dbReference type="Gene3D" id="1.10.472.80">
    <property type="entry name" value="Ypt/Rab-GAP domain of gyp1p, domain 3"/>
    <property type="match status" value="1"/>
</dbReference>
<dbReference type="PANTHER" id="PTHR16110">
    <property type="entry name" value="TBC1 DOMAIN FAMILY MEMBER 19"/>
    <property type="match status" value="1"/>
</dbReference>
<reference evidence="3" key="1">
    <citation type="journal article" date="2018" name="Nat. Microbiol.">
        <title>Leveraging single-cell genomics to expand the fungal tree of life.</title>
        <authorList>
            <person name="Ahrendt S.R."/>
            <person name="Quandt C.A."/>
            <person name="Ciobanu D."/>
            <person name="Clum A."/>
            <person name="Salamov A."/>
            <person name="Andreopoulos B."/>
            <person name="Cheng J.F."/>
            <person name="Woyke T."/>
            <person name="Pelin A."/>
            <person name="Henrissat B."/>
            <person name="Reynolds N.K."/>
            <person name="Benny G.L."/>
            <person name="Smith M.E."/>
            <person name="James T.Y."/>
            <person name="Grigoriev I.V."/>
        </authorList>
    </citation>
    <scope>NUCLEOTIDE SEQUENCE [LARGE SCALE GENOMIC DNA]</scope>
</reference>